<name>A0A841HNA7_9GAMM</name>
<feature type="domain" description="RNA polymerase sigma-70 ECF-like HTH" evidence="1">
    <location>
        <begin position="4"/>
        <end position="169"/>
    </location>
</feature>
<proteinExistence type="predicted"/>
<evidence type="ECO:0000313" key="3">
    <source>
        <dbReference type="Proteomes" id="UP000588068"/>
    </source>
</evidence>
<dbReference type="InterPro" id="IPR013324">
    <property type="entry name" value="RNA_pol_sigma_r3/r4-like"/>
</dbReference>
<comment type="caution">
    <text evidence="2">The sequence shown here is derived from an EMBL/GenBank/DDBJ whole genome shotgun (WGS) entry which is preliminary data.</text>
</comment>
<evidence type="ECO:0000259" key="1">
    <source>
        <dbReference type="Pfam" id="PF07638"/>
    </source>
</evidence>
<dbReference type="InterPro" id="IPR036388">
    <property type="entry name" value="WH-like_DNA-bd_sf"/>
</dbReference>
<dbReference type="EMBL" id="JACHHZ010000003">
    <property type="protein sequence ID" value="MBB6093648.1"/>
    <property type="molecule type" value="Genomic_DNA"/>
</dbReference>
<dbReference type="InterPro" id="IPR011517">
    <property type="entry name" value="RNA_pol_sigma70_ECF-like"/>
</dbReference>
<keyword evidence="3" id="KW-1185">Reference proteome</keyword>
<dbReference type="NCBIfam" id="TIGR02999">
    <property type="entry name" value="Sig-70_X6"/>
    <property type="match status" value="1"/>
</dbReference>
<organism evidence="2 3">
    <name type="scientific">Povalibacter uvarum</name>
    <dbReference type="NCBI Taxonomy" id="732238"/>
    <lineage>
        <taxon>Bacteria</taxon>
        <taxon>Pseudomonadati</taxon>
        <taxon>Pseudomonadota</taxon>
        <taxon>Gammaproteobacteria</taxon>
        <taxon>Steroidobacterales</taxon>
        <taxon>Steroidobacteraceae</taxon>
        <taxon>Povalibacter</taxon>
    </lineage>
</organism>
<dbReference type="InterPro" id="IPR053812">
    <property type="entry name" value="HTH_Sigma70_ECF-like"/>
</dbReference>
<dbReference type="RefSeq" id="WP_184332251.1">
    <property type="nucleotide sequence ID" value="NZ_JACHHZ010000003.1"/>
</dbReference>
<evidence type="ECO:0000313" key="2">
    <source>
        <dbReference type="EMBL" id="MBB6093648.1"/>
    </source>
</evidence>
<dbReference type="SUPFAM" id="SSF88659">
    <property type="entry name" value="Sigma3 and sigma4 domains of RNA polymerase sigma factors"/>
    <property type="match status" value="1"/>
</dbReference>
<dbReference type="AlphaFoldDB" id="A0A841HNA7"/>
<dbReference type="Proteomes" id="UP000588068">
    <property type="component" value="Unassembled WGS sequence"/>
</dbReference>
<reference evidence="2 3" key="1">
    <citation type="submission" date="2020-08" db="EMBL/GenBank/DDBJ databases">
        <title>Genomic Encyclopedia of Type Strains, Phase IV (KMG-IV): sequencing the most valuable type-strain genomes for metagenomic binning, comparative biology and taxonomic classification.</title>
        <authorList>
            <person name="Goeker M."/>
        </authorList>
    </citation>
    <scope>NUCLEOTIDE SEQUENCE [LARGE SCALE GENOMIC DNA]</scope>
    <source>
        <strain evidence="2 3">DSM 26723</strain>
    </source>
</reference>
<gene>
    <name evidence="2" type="ORF">HNQ60_002529</name>
</gene>
<accession>A0A841HNA7</accession>
<protein>
    <submittedName>
        <fullName evidence="2">RNA polymerase sigma factor (TIGR02999 family)</fullName>
    </submittedName>
</protein>
<sequence length="178" mass="19760">MSDKESTDLFSLAYGELRRIAAAQIARMPPAGSTLQPTALVHEAWIRFANQASDWESRAHLLSAAAEAMRHILIDRARKRHSARHGGGQQRISVDEMDIPVNLDNDDAVLAINDAIADLGVEYPDAALLAKLRCFGGFEVNEAAQALGIPRATAFRRWRFARAWLHGYLRKSTETPQE</sequence>
<dbReference type="Pfam" id="PF07638">
    <property type="entry name" value="Sigma70_ECF"/>
    <property type="match status" value="1"/>
</dbReference>
<dbReference type="Gene3D" id="1.10.10.10">
    <property type="entry name" value="Winged helix-like DNA-binding domain superfamily/Winged helix DNA-binding domain"/>
    <property type="match status" value="1"/>
</dbReference>